<gene>
    <name evidence="6" type="ORF">KIW84_023376</name>
</gene>
<evidence type="ECO:0000259" key="5">
    <source>
        <dbReference type="PROSITE" id="PS50865"/>
    </source>
</evidence>
<dbReference type="AlphaFoldDB" id="A0A9D5BBY9"/>
<keyword evidence="2 4" id="KW-0863">Zinc-finger</keyword>
<feature type="domain" description="MYND-type" evidence="5">
    <location>
        <begin position="9"/>
        <end position="45"/>
    </location>
</feature>
<dbReference type="SUPFAM" id="SSF144232">
    <property type="entry name" value="HIT/MYND zinc finger-like"/>
    <property type="match status" value="1"/>
</dbReference>
<evidence type="ECO:0000256" key="3">
    <source>
        <dbReference type="ARBA" id="ARBA00022833"/>
    </source>
</evidence>
<dbReference type="Proteomes" id="UP001058974">
    <property type="component" value="Chromosome 2"/>
</dbReference>
<dbReference type="PROSITE" id="PS50865">
    <property type="entry name" value="ZF_MYND_2"/>
    <property type="match status" value="1"/>
</dbReference>
<dbReference type="GO" id="GO:0008270">
    <property type="term" value="F:zinc ion binding"/>
    <property type="evidence" value="ECO:0007669"/>
    <property type="project" value="UniProtKB-KW"/>
</dbReference>
<dbReference type="Gene3D" id="6.10.140.2220">
    <property type="match status" value="1"/>
</dbReference>
<reference evidence="6 7" key="1">
    <citation type="journal article" date="2022" name="Nat. Genet.">
        <title>Improved pea reference genome and pan-genome highlight genomic features and evolutionary characteristics.</title>
        <authorList>
            <person name="Yang T."/>
            <person name="Liu R."/>
            <person name="Luo Y."/>
            <person name="Hu S."/>
            <person name="Wang D."/>
            <person name="Wang C."/>
            <person name="Pandey M.K."/>
            <person name="Ge S."/>
            <person name="Xu Q."/>
            <person name="Li N."/>
            <person name="Li G."/>
            <person name="Huang Y."/>
            <person name="Saxena R.K."/>
            <person name="Ji Y."/>
            <person name="Li M."/>
            <person name="Yan X."/>
            <person name="He Y."/>
            <person name="Liu Y."/>
            <person name="Wang X."/>
            <person name="Xiang C."/>
            <person name="Varshney R.K."/>
            <person name="Ding H."/>
            <person name="Gao S."/>
            <person name="Zong X."/>
        </authorList>
    </citation>
    <scope>NUCLEOTIDE SEQUENCE [LARGE SCALE GENOMIC DNA]</scope>
    <source>
        <strain evidence="6 7">cv. Zhongwan 6</strain>
    </source>
</reference>
<dbReference type="PANTHER" id="PTHR47570:SF1">
    <property type="entry name" value="ZINC ION BINDING PROTEIN"/>
    <property type="match status" value="1"/>
</dbReference>
<dbReference type="PANTHER" id="PTHR47570">
    <property type="entry name" value="ZINC ION BINDING PROTEIN"/>
    <property type="match status" value="1"/>
</dbReference>
<evidence type="ECO:0000256" key="1">
    <source>
        <dbReference type="ARBA" id="ARBA00022723"/>
    </source>
</evidence>
<dbReference type="Pfam" id="PF01753">
    <property type="entry name" value="zf-MYND"/>
    <property type="match status" value="1"/>
</dbReference>
<evidence type="ECO:0000313" key="7">
    <source>
        <dbReference type="Proteomes" id="UP001058974"/>
    </source>
</evidence>
<keyword evidence="7" id="KW-1185">Reference proteome</keyword>
<dbReference type="Gramene" id="Psat02G0337600-T4">
    <property type="protein sequence ID" value="KAI5437229.1"/>
    <property type="gene ID" value="KIW84_023376"/>
</dbReference>
<name>A0A9D5BBY9_PEA</name>
<sequence length="120" mass="13241">MKCAANGSGTRCSSAATTVCARCEAVAYCSLSHRIAHWSHHKTECDRLQQQMESLAVLNDFPFTFSRQATIQVCANQETRCSFLSKRGLHRVGMWMCECLCGASSSSFDLLGFSLISCIF</sequence>
<organism evidence="6 7">
    <name type="scientific">Pisum sativum</name>
    <name type="common">Garden pea</name>
    <name type="synonym">Lathyrus oleraceus</name>
    <dbReference type="NCBI Taxonomy" id="3888"/>
    <lineage>
        <taxon>Eukaryota</taxon>
        <taxon>Viridiplantae</taxon>
        <taxon>Streptophyta</taxon>
        <taxon>Embryophyta</taxon>
        <taxon>Tracheophyta</taxon>
        <taxon>Spermatophyta</taxon>
        <taxon>Magnoliopsida</taxon>
        <taxon>eudicotyledons</taxon>
        <taxon>Gunneridae</taxon>
        <taxon>Pentapetalae</taxon>
        <taxon>rosids</taxon>
        <taxon>fabids</taxon>
        <taxon>Fabales</taxon>
        <taxon>Fabaceae</taxon>
        <taxon>Papilionoideae</taxon>
        <taxon>50 kb inversion clade</taxon>
        <taxon>NPAAA clade</taxon>
        <taxon>Hologalegina</taxon>
        <taxon>IRL clade</taxon>
        <taxon>Fabeae</taxon>
        <taxon>Lathyrus</taxon>
    </lineage>
</organism>
<evidence type="ECO:0000256" key="4">
    <source>
        <dbReference type="PROSITE-ProRule" id="PRU00134"/>
    </source>
</evidence>
<accession>A0A9D5BBY9</accession>
<dbReference type="EMBL" id="JAMSHJ010000002">
    <property type="protein sequence ID" value="KAI5437229.1"/>
    <property type="molecule type" value="Genomic_DNA"/>
</dbReference>
<keyword evidence="1" id="KW-0479">Metal-binding</keyword>
<comment type="caution">
    <text evidence="6">The sequence shown here is derived from an EMBL/GenBank/DDBJ whole genome shotgun (WGS) entry which is preliminary data.</text>
</comment>
<evidence type="ECO:0000313" key="6">
    <source>
        <dbReference type="EMBL" id="KAI5437229.1"/>
    </source>
</evidence>
<evidence type="ECO:0000256" key="2">
    <source>
        <dbReference type="ARBA" id="ARBA00022771"/>
    </source>
</evidence>
<proteinExistence type="predicted"/>
<dbReference type="InterPro" id="IPR002893">
    <property type="entry name" value="Znf_MYND"/>
</dbReference>
<protein>
    <recommendedName>
        <fullName evidence="5">MYND-type domain-containing protein</fullName>
    </recommendedName>
</protein>
<keyword evidence="3" id="KW-0862">Zinc</keyword>